<name>A0AAN7Q4U3_9COLE</name>
<dbReference type="Pfam" id="PF00106">
    <property type="entry name" value="adh_short"/>
    <property type="match status" value="1"/>
</dbReference>
<proteinExistence type="inferred from homology"/>
<dbReference type="GO" id="GO:0005737">
    <property type="term" value="C:cytoplasm"/>
    <property type="evidence" value="ECO:0007669"/>
    <property type="project" value="TreeGrafter"/>
</dbReference>
<reference evidence="5" key="1">
    <citation type="submission" date="2023-01" db="EMBL/GenBank/DDBJ databases">
        <title>Key to firefly adult light organ development and bioluminescence: homeobox transcription factors regulate luciferase expression and transportation to peroxisome.</title>
        <authorList>
            <person name="Fu X."/>
        </authorList>
    </citation>
    <scope>NUCLEOTIDE SEQUENCE [LARGE SCALE GENOMIC DNA]</scope>
</reference>
<dbReference type="AlphaFoldDB" id="A0AAN7Q4U3"/>
<sequence>MAYYIKEKVAIVTGGASDIGLCCVKQLLQNGLKAVTIADINETKGQEAINKLSKEFGADKAIFIKTDVTKPDEFEELFKITLKTWKSIDVVINHAGILNDKQWETEILVNCSAVVRGSLLAMQYMGKDKGGNGGIIINISSVLGFHPLASCPVHVATKHFIIGFNRSLGSAYHYRTTAVKVITLCSGLIDTLHLKEAAKNAITGLNPDIGELLSEELQALPSQPPEAVGKALILVIAKGDNGSVWVTENNQPVYEVVRTLKSV</sequence>
<dbReference type="InterPro" id="IPR002347">
    <property type="entry name" value="SDR_fam"/>
</dbReference>
<dbReference type="Proteomes" id="UP001353858">
    <property type="component" value="Unassembled WGS sequence"/>
</dbReference>
<accession>A0AAN7Q4U3</accession>
<dbReference type="PANTHER" id="PTHR44229:SF8">
    <property type="entry name" value="ALCOHOL DEHYDROGENASE-RELATED"/>
    <property type="match status" value="1"/>
</dbReference>
<evidence type="ECO:0008006" key="6">
    <source>
        <dbReference type="Google" id="ProtNLM"/>
    </source>
</evidence>
<dbReference type="SUPFAM" id="SSF51735">
    <property type="entry name" value="NAD(P)-binding Rossmann-fold domains"/>
    <property type="match status" value="1"/>
</dbReference>
<keyword evidence="2" id="KW-0560">Oxidoreductase</keyword>
<keyword evidence="5" id="KW-1185">Reference proteome</keyword>
<dbReference type="PANTHER" id="PTHR44229">
    <property type="entry name" value="15-HYDROXYPROSTAGLANDIN DEHYDROGENASE [NAD(+)]"/>
    <property type="match status" value="1"/>
</dbReference>
<evidence type="ECO:0000256" key="1">
    <source>
        <dbReference type="ARBA" id="ARBA00006484"/>
    </source>
</evidence>
<organism evidence="4 5">
    <name type="scientific">Aquatica leii</name>
    <dbReference type="NCBI Taxonomy" id="1421715"/>
    <lineage>
        <taxon>Eukaryota</taxon>
        <taxon>Metazoa</taxon>
        <taxon>Ecdysozoa</taxon>
        <taxon>Arthropoda</taxon>
        <taxon>Hexapoda</taxon>
        <taxon>Insecta</taxon>
        <taxon>Pterygota</taxon>
        <taxon>Neoptera</taxon>
        <taxon>Endopterygota</taxon>
        <taxon>Coleoptera</taxon>
        <taxon>Polyphaga</taxon>
        <taxon>Elateriformia</taxon>
        <taxon>Elateroidea</taxon>
        <taxon>Lampyridae</taxon>
        <taxon>Luciolinae</taxon>
        <taxon>Aquatica</taxon>
    </lineage>
</organism>
<comment type="similarity">
    <text evidence="1 3">Belongs to the short-chain dehydrogenases/reductases (SDR) family.</text>
</comment>
<protein>
    <recommendedName>
        <fullName evidence="6">15-hydroxyprostaglandin dehydrogenase [NAD(+)]-like</fullName>
    </recommendedName>
</protein>
<comment type="caution">
    <text evidence="4">The sequence shown here is derived from an EMBL/GenBank/DDBJ whole genome shotgun (WGS) entry which is preliminary data.</text>
</comment>
<gene>
    <name evidence="4" type="ORF">RN001_002055</name>
</gene>
<dbReference type="Gene3D" id="3.40.50.720">
    <property type="entry name" value="NAD(P)-binding Rossmann-like Domain"/>
    <property type="match status" value="1"/>
</dbReference>
<dbReference type="PRINTS" id="PR00080">
    <property type="entry name" value="SDRFAMILY"/>
</dbReference>
<evidence type="ECO:0000313" key="4">
    <source>
        <dbReference type="EMBL" id="KAK4885784.1"/>
    </source>
</evidence>
<dbReference type="GO" id="GO:0016616">
    <property type="term" value="F:oxidoreductase activity, acting on the CH-OH group of donors, NAD or NADP as acceptor"/>
    <property type="evidence" value="ECO:0007669"/>
    <property type="project" value="TreeGrafter"/>
</dbReference>
<dbReference type="EMBL" id="JARPUR010000001">
    <property type="protein sequence ID" value="KAK4885784.1"/>
    <property type="molecule type" value="Genomic_DNA"/>
</dbReference>
<dbReference type="PRINTS" id="PR01167">
    <property type="entry name" value="INSADHFAMILY"/>
</dbReference>
<evidence type="ECO:0000256" key="2">
    <source>
        <dbReference type="ARBA" id="ARBA00023002"/>
    </source>
</evidence>
<dbReference type="InterPro" id="IPR036291">
    <property type="entry name" value="NAD(P)-bd_dom_sf"/>
</dbReference>
<dbReference type="FunFam" id="3.40.50.720:FF:000149">
    <property type="entry name" value="15-hydroxyprostaglandin dehydrogenase [NAD(+)]"/>
    <property type="match status" value="1"/>
</dbReference>
<evidence type="ECO:0000256" key="3">
    <source>
        <dbReference type="RuleBase" id="RU000363"/>
    </source>
</evidence>
<evidence type="ECO:0000313" key="5">
    <source>
        <dbReference type="Proteomes" id="UP001353858"/>
    </source>
</evidence>